<evidence type="ECO:0000313" key="1">
    <source>
        <dbReference type="EMBL" id="GLL05298.1"/>
    </source>
</evidence>
<sequence length="288" mass="30493">MSTQVRPAASWDRGCPTACTRLSLDRGEQLSLPGPPVTGWVLLQLPGPWGPEAAADSPAVPEALRVAARDRGLRLGLIRRHGQRPSGPRLRAFLASPNGPEPILEQLPLDDALRLPPRALDAVAAGAPSGLGTIVERPIFLACTHGRRDACCARLGRPVAQALAAVAADRTWESTHIGGCRFAANVVSLPSGAYYGRLSPQDAAAVVAASDTGRIAVPWYRGTAGLPAAARSADAFLRRLTGLSGRDEIHMLGSRGLPGGLEEVEFATPRGRFVLRLRQHEVVSMTVR</sequence>
<dbReference type="InterPro" id="IPR036249">
    <property type="entry name" value="Thioredoxin-like_sf"/>
</dbReference>
<dbReference type="Proteomes" id="UP001143480">
    <property type="component" value="Unassembled WGS sequence"/>
</dbReference>
<dbReference type="Pfam" id="PF06999">
    <property type="entry name" value="Suc_Fer-like"/>
    <property type="match status" value="1"/>
</dbReference>
<dbReference type="InterPro" id="IPR009737">
    <property type="entry name" value="Aim32/Apd1-like"/>
</dbReference>
<reference evidence="1" key="2">
    <citation type="submission" date="2023-01" db="EMBL/GenBank/DDBJ databases">
        <authorList>
            <person name="Sun Q."/>
            <person name="Evtushenko L."/>
        </authorList>
    </citation>
    <scope>NUCLEOTIDE SEQUENCE</scope>
    <source>
        <strain evidence="1">VKM Ac-1321</strain>
    </source>
</reference>
<dbReference type="Gene3D" id="3.40.30.10">
    <property type="entry name" value="Glutaredoxin"/>
    <property type="match status" value="1"/>
</dbReference>
<accession>A0A9W6KQ96</accession>
<dbReference type="RefSeq" id="WP_261959874.1">
    <property type="nucleotide sequence ID" value="NZ_BAAAXA010000001.1"/>
</dbReference>
<dbReference type="SUPFAM" id="SSF52833">
    <property type="entry name" value="Thioredoxin-like"/>
    <property type="match status" value="1"/>
</dbReference>
<name>A0A9W6KQ96_9ACTN</name>
<evidence type="ECO:0008006" key="3">
    <source>
        <dbReference type="Google" id="ProtNLM"/>
    </source>
</evidence>
<dbReference type="EMBL" id="BSFP01000055">
    <property type="protein sequence ID" value="GLL05298.1"/>
    <property type="molecule type" value="Genomic_DNA"/>
</dbReference>
<organism evidence="1 2">
    <name type="scientific">Dactylosporangium matsuzakiense</name>
    <dbReference type="NCBI Taxonomy" id="53360"/>
    <lineage>
        <taxon>Bacteria</taxon>
        <taxon>Bacillati</taxon>
        <taxon>Actinomycetota</taxon>
        <taxon>Actinomycetes</taxon>
        <taxon>Micromonosporales</taxon>
        <taxon>Micromonosporaceae</taxon>
        <taxon>Dactylosporangium</taxon>
    </lineage>
</organism>
<protein>
    <recommendedName>
        <fullName evidence="3">Sucrase/ferredoxin-like protein</fullName>
    </recommendedName>
</protein>
<proteinExistence type="predicted"/>
<evidence type="ECO:0000313" key="2">
    <source>
        <dbReference type="Proteomes" id="UP001143480"/>
    </source>
</evidence>
<keyword evidence="2" id="KW-1185">Reference proteome</keyword>
<comment type="caution">
    <text evidence="1">The sequence shown here is derived from an EMBL/GenBank/DDBJ whole genome shotgun (WGS) entry which is preliminary data.</text>
</comment>
<gene>
    <name evidence="1" type="ORF">GCM10017581_070450</name>
</gene>
<dbReference type="AlphaFoldDB" id="A0A9W6KQ96"/>
<reference evidence="1" key="1">
    <citation type="journal article" date="2014" name="Int. J. Syst. Evol. Microbiol.">
        <title>Complete genome sequence of Corynebacterium casei LMG S-19264T (=DSM 44701T), isolated from a smear-ripened cheese.</title>
        <authorList>
            <consortium name="US DOE Joint Genome Institute (JGI-PGF)"/>
            <person name="Walter F."/>
            <person name="Albersmeier A."/>
            <person name="Kalinowski J."/>
            <person name="Ruckert C."/>
        </authorList>
    </citation>
    <scope>NUCLEOTIDE SEQUENCE</scope>
    <source>
        <strain evidence="1">VKM Ac-1321</strain>
    </source>
</reference>